<keyword evidence="3" id="KW-0560">Oxidoreductase</keyword>
<dbReference type="InterPro" id="IPR036249">
    <property type="entry name" value="Thioredoxin-like_sf"/>
</dbReference>
<gene>
    <name evidence="8" type="ORF">A3C04_00320</name>
</gene>
<comment type="similarity">
    <text evidence="1">Belongs to the thioredoxin family. DsbA subfamily.</text>
</comment>
<name>A0A1G2R4M0_9BACT</name>
<evidence type="ECO:0000256" key="5">
    <source>
        <dbReference type="ARBA" id="ARBA00023284"/>
    </source>
</evidence>
<evidence type="ECO:0000259" key="7">
    <source>
        <dbReference type="PROSITE" id="PS51352"/>
    </source>
</evidence>
<dbReference type="SUPFAM" id="SSF52833">
    <property type="entry name" value="Thioredoxin-like"/>
    <property type="match status" value="1"/>
</dbReference>
<protein>
    <recommendedName>
        <fullName evidence="7">Thioredoxin domain-containing protein</fullName>
    </recommendedName>
</protein>
<evidence type="ECO:0000256" key="4">
    <source>
        <dbReference type="ARBA" id="ARBA00023157"/>
    </source>
</evidence>
<dbReference type="EMBL" id="MHTV01000009">
    <property type="protein sequence ID" value="OHA67508.1"/>
    <property type="molecule type" value="Genomic_DNA"/>
</dbReference>
<dbReference type="GO" id="GO:0016491">
    <property type="term" value="F:oxidoreductase activity"/>
    <property type="evidence" value="ECO:0007669"/>
    <property type="project" value="UniProtKB-KW"/>
</dbReference>
<dbReference type="Gene3D" id="3.40.30.10">
    <property type="entry name" value="Glutaredoxin"/>
    <property type="match status" value="1"/>
</dbReference>
<dbReference type="AlphaFoldDB" id="A0A1G2R4M0"/>
<sequence>MIEQKLHQFRYLYTPAAIIISAFILAIGLDVRVAGQDVTANVSENQKDAEEPKRIDFTITDEDQVRGNSNAPITIVEFSDFECPYCQRFHPTLKRIFEEYDGKIRWVYRHFPLTSIHVNAQPAAEAAECVGEQKGDEGFWKFGDVLFEHQKELGIDVYRKLAGEQGVDMNKFNACVASRKYQQKVENNQKEGIGLGITGTPNSYINGISVLGAIPYEEVKAMIEKELEGKK</sequence>
<reference evidence="8 9" key="1">
    <citation type="journal article" date="2016" name="Nat. Commun.">
        <title>Thousands of microbial genomes shed light on interconnected biogeochemical processes in an aquifer system.</title>
        <authorList>
            <person name="Anantharaman K."/>
            <person name="Brown C.T."/>
            <person name="Hug L.A."/>
            <person name="Sharon I."/>
            <person name="Castelle C.J."/>
            <person name="Probst A.J."/>
            <person name="Thomas B.C."/>
            <person name="Singh A."/>
            <person name="Wilkins M.J."/>
            <person name="Karaoz U."/>
            <person name="Brodie E.L."/>
            <person name="Williams K.H."/>
            <person name="Hubbard S.S."/>
            <person name="Banfield J.F."/>
        </authorList>
    </citation>
    <scope>NUCLEOTIDE SEQUENCE [LARGE SCALE GENOMIC DNA]</scope>
</reference>
<comment type="caution">
    <text evidence="8">The sequence shown here is derived from an EMBL/GenBank/DDBJ whole genome shotgun (WGS) entry which is preliminary data.</text>
</comment>
<keyword evidence="2" id="KW-0732">Signal</keyword>
<keyword evidence="6" id="KW-1133">Transmembrane helix</keyword>
<dbReference type="InterPro" id="IPR012336">
    <property type="entry name" value="Thioredoxin-like_fold"/>
</dbReference>
<keyword evidence="5" id="KW-0676">Redox-active center</keyword>
<dbReference type="Pfam" id="PF13462">
    <property type="entry name" value="Thioredoxin_4"/>
    <property type="match status" value="1"/>
</dbReference>
<feature type="transmembrane region" description="Helical" evidence="6">
    <location>
        <begin position="12"/>
        <end position="29"/>
    </location>
</feature>
<evidence type="ECO:0000256" key="6">
    <source>
        <dbReference type="SAM" id="Phobius"/>
    </source>
</evidence>
<keyword evidence="6" id="KW-0812">Transmembrane</keyword>
<keyword evidence="4" id="KW-1015">Disulfide bond</keyword>
<evidence type="ECO:0000313" key="8">
    <source>
        <dbReference type="EMBL" id="OHA67508.1"/>
    </source>
</evidence>
<accession>A0A1G2R4M0</accession>
<dbReference type="PANTHER" id="PTHR13887">
    <property type="entry name" value="GLUTATHIONE S-TRANSFERASE KAPPA"/>
    <property type="match status" value="1"/>
</dbReference>
<keyword evidence="6" id="KW-0472">Membrane</keyword>
<feature type="domain" description="Thioredoxin" evidence="7">
    <location>
        <begin position="29"/>
        <end position="228"/>
    </location>
</feature>
<evidence type="ECO:0000256" key="2">
    <source>
        <dbReference type="ARBA" id="ARBA00022729"/>
    </source>
</evidence>
<organism evidence="8 9">
    <name type="scientific">Candidatus Wildermuthbacteria bacterium RIFCSPHIGHO2_02_FULL_45_25</name>
    <dbReference type="NCBI Taxonomy" id="1802450"/>
    <lineage>
        <taxon>Bacteria</taxon>
        <taxon>Candidatus Wildermuthiibacteriota</taxon>
    </lineage>
</organism>
<evidence type="ECO:0000313" key="9">
    <source>
        <dbReference type="Proteomes" id="UP000178092"/>
    </source>
</evidence>
<dbReference type="Proteomes" id="UP000178092">
    <property type="component" value="Unassembled WGS sequence"/>
</dbReference>
<proteinExistence type="inferred from homology"/>
<evidence type="ECO:0000256" key="1">
    <source>
        <dbReference type="ARBA" id="ARBA00005791"/>
    </source>
</evidence>
<dbReference type="PANTHER" id="PTHR13887:SF14">
    <property type="entry name" value="DISULFIDE BOND FORMATION PROTEIN D"/>
    <property type="match status" value="1"/>
</dbReference>
<evidence type="ECO:0000256" key="3">
    <source>
        <dbReference type="ARBA" id="ARBA00023002"/>
    </source>
</evidence>
<dbReference type="InterPro" id="IPR013766">
    <property type="entry name" value="Thioredoxin_domain"/>
</dbReference>
<dbReference type="PROSITE" id="PS51352">
    <property type="entry name" value="THIOREDOXIN_2"/>
    <property type="match status" value="1"/>
</dbReference>